<dbReference type="STRING" id="661478.OP10G_3084"/>
<keyword evidence="1" id="KW-0472">Membrane</keyword>
<dbReference type="EMBL" id="CP007139">
    <property type="protein sequence ID" value="AIE86452.1"/>
    <property type="molecule type" value="Genomic_DNA"/>
</dbReference>
<name>A0A068NSX4_FIMGI</name>
<sequence length="107" mass="11361">MNPSQTPGYDWLATGGAYWIIALSWFLSAAFFSFVGMRAAKGAGSENDGCLLIICSILLALTGGGSGLYLGLFFTHYPTFVLTSILGAVALPGLGTLYLVPRVTRHR</sequence>
<keyword evidence="3" id="KW-1185">Reference proteome</keyword>
<feature type="transmembrane region" description="Helical" evidence="1">
    <location>
        <begin position="49"/>
        <end position="74"/>
    </location>
</feature>
<dbReference type="Proteomes" id="UP000027982">
    <property type="component" value="Chromosome"/>
</dbReference>
<feature type="transmembrane region" description="Helical" evidence="1">
    <location>
        <begin position="80"/>
        <end position="100"/>
    </location>
</feature>
<keyword evidence="1" id="KW-0812">Transmembrane</keyword>
<dbReference type="RefSeq" id="WP_025229582.1">
    <property type="nucleotide sequence ID" value="NZ_CP007139.1"/>
</dbReference>
<accession>A0A068NSX4</accession>
<evidence type="ECO:0000313" key="2">
    <source>
        <dbReference type="EMBL" id="AIE86452.1"/>
    </source>
</evidence>
<evidence type="ECO:0000256" key="1">
    <source>
        <dbReference type="SAM" id="Phobius"/>
    </source>
</evidence>
<organism evidence="2 3">
    <name type="scientific">Fimbriimonas ginsengisoli Gsoil 348</name>
    <dbReference type="NCBI Taxonomy" id="661478"/>
    <lineage>
        <taxon>Bacteria</taxon>
        <taxon>Bacillati</taxon>
        <taxon>Armatimonadota</taxon>
        <taxon>Fimbriimonadia</taxon>
        <taxon>Fimbriimonadales</taxon>
        <taxon>Fimbriimonadaceae</taxon>
        <taxon>Fimbriimonas</taxon>
    </lineage>
</organism>
<dbReference type="AlphaFoldDB" id="A0A068NSX4"/>
<dbReference type="KEGG" id="fgi:OP10G_3084"/>
<dbReference type="HOGENOM" id="CLU_2206153_0_0_0"/>
<gene>
    <name evidence="2" type="ORF">OP10G_3084</name>
</gene>
<reference evidence="2 3" key="1">
    <citation type="journal article" date="2014" name="PLoS ONE">
        <title>The first complete genome sequence of the class fimbriimonadia in the phylum armatimonadetes.</title>
        <authorList>
            <person name="Hu Z.Y."/>
            <person name="Wang Y.Z."/>
            <person name="Im W.T."/>
            <person name="Wang S.Y."/>
            <person name="Zhao G.P."/>
            <person name="Zheng H.J."/>
            <person name="Quan Z.X."/>
        </authorList>
    </citation>
    <scope>NUCLEOTIDE SEQUENCE [LARGE SCALE GENOMIC DNA]</scope>
    <source>
        <strain evidence="2">Gsoil 348</strain>
    </source>
</reference>
<keyword evidence="1" id="KW-1133">Transmembrane helix</keyword>
<protein>
    <submittedName>
        <fullName evidence="2">Uncharacterized protein</fullName>
    </submittedName>
</protein>
<evidence type="ECO:0000313" key="3">
    <source>
        <dbReference type="Proteomes" id="UP000027982"/>
    </source>
</evidence>
<proteinExistence type="predicted"/>
<feature type="transmembrane region" description="Helical" evidence="1">
    <location>
        <begin position="16"/>
        <end position="37"/>
    </location>
</feature>